<feature type="binding site" evidence="2">
    <location>
        <position position="72"/>
    </location>
    <ligand>
        <name>a divalent metal cation</name>
        <dbReference type="ChEBI" id="CHEBI:60240"/>
        <label>1</label>
    </ligand>
</feature>
<dbReference type="PANTHER" id="PTHR13799">
    <property type="entry name" value="NGG1 INTERACTING FACTOR 3"/>
    <property type="match status" value="1"/>
</dbReference>
<organism evidence="3 4">
    <name type="scientific">Malassezia pachydermatis</name>
    <dbReference type="NCBI Taxonomy" id="77020"/>
    <lineage>
        <taxon>Eukaryota</taxon>
        <taxon>Fungi</taxon>
        <taxon>Dikarya</taxon>
        <taxon>Basidiomycota</taxon>
        <taxon>Ustilaginomycotina</taxon>
        <taxon>Malasseziomycetes</taxon>
        <taxon>Malasseziales</taxon>
        <taxon>Malasseziaceae</taxon>
        <taxon>Malassezia</taxon>
    </lineage>
</organism>
<evidence type="ECO:0000256" key="1">
    <source>
        <dbReference type="ARBA" id="ARBA00006964"/>
    </source>
</evidence>
<dbReference type="NCBIfam" id="TIGR00486">
    <property type="entry name" value="YbgI_SA1388"/>
    <property type="match status" value="1"/>
</dbReference>
<dbReference type="Gene3D" id="3.40.1390.30">
    <property type="entry name" value="NIF3 (NGG1p interacting factor 3)-like"/>
    <property type="match status" value="1"/>
</dbReference>
<keyword evidence="2" id="KW-0479">Metal-binding</keyword>
<feature type="binding site" evidence="2">
    <location>
        <position position="255"/>
    </location>
    <ligand>
        <name>a divalent metal cation</name>
        <dbReference type="ChEBI" id="CHEBI:60240"/>
        <label>1</label>
    </ligand>
</feature>
<accession>A0A0M9VR04</accession>
<dbReference type="FunFam" id="3.40.1390.30:FF:000001">
    <property type="entry name" value="GTP cyclohydrolase 1 type 2"/>
    <property type="match status" value="1"/>
</dbReference>
<dbReference type="PANTHER" id="PTHR13799:SF13">
    <property type="entry name" value="NIF3-LIKE PROTEIN 1"/>
    <property type="match status" value="1"/>
</dbReference>
<dbReference type="SUPFAM" id="SSF102705">
    <property type="entry name" value="NIF3 (NGG1p interacting factor 3)-like"/>
    <property type="match status" value="1"/>
</dbReference>
<dbReference type="Proteomes" id="UP000037751">
    <property type="component" value="Unassembled WGS sequence"/>
</dbReference>
<dbReference type="GO" id="GO:0005739">
    <property type="term" value="C:mitochondrion"/>
    <property type="evidence" value="ECO:0007669"/>
    <property type="project" value="TreeGrafter"/>
</dbReference>
<evidence type="ECO:0000256" key="2">
    <source>
        <dbReference type="PIRSR" id="PIRSR602678-1"/>
    </source>
</evidence>
<dbReference type="GO" id="GO:0046872">
    <property type="term" value="F:metal ion binding"/>
    <property type="evidence" value="ECO:0007669"/>
    <property type="project" value="UniProtKB-KW"/>
</dbReference>
<evidence type="ECO:0000313" key="3">
    <source>
        <dbReference type="EMBL" id="KOS16115.1"/>
    </source>
</evidence>
<evidence type="ECO:0000313" key="4">
    <source>
        <dbReference type="Proteomes" id="UP000037751"/>
    </source>
</evidence>
<feature type="binding site" evidence="2">
    <location>
        <position position="251"/>
    </location>
    <ligand>
        <name>a divalent metal cation</name>
        <dbReference type="ChEBI" id="CHEBI:60240"/>
        <label>1</label>
    </ligand>
</feature>
<comment type="caution">
    <text evidence="3">The sequence shown here is derived from an EMBL/GenBank/DDBJ whole genome shotgun (WGS) entry which is preliminary data.</text>
</comment>
<sequence length="287" mass="31172">MAREDPILDDILAWFDAFAPTKLAGSWDNVGLIAQTPVPRTHRRVFLAVDLTPAVADELLARTDIHTAIVYHPVIFAATRKITMADPLQRSILRCIAAGIHIYCPHTTIDACRQGINDWLIAGLSHAWEKEAPADDELYKAVQSARYTIVEPNEDDPEFGVGRVASLPMPCTWTTLIARVKALLRIPHVQVAPAANVRGDTNVSTIAVCAGSGGSVLRSQTNVDVWVTGEMGHHEILAANARGVSVILANHTNTERQYLRDVLQSALIHGGFDVVVSDTDADPLQVA</sequence>
<proteinExistence type="inferred from homology"/>
<dbReference type="STRING" id="77020.A0A0M9VR04"/>
<dbReference type="InterPro" id="IPR036069">
    <property type="entry name" value="DUF34/NIF3_sf"/>
</dbReference>
<dbReference type="RefSeq" id="XP_017993747.1">
    <property type="nucleotide sequence ID" value="XM_018137902.1"/>
</dbReference>
<dbReference type="InterPro" id="IPR002678">
    <property type="entry name" value="DUF34/NIF3"/>
</dbReference>
<dbReference type="AlphaFoldDB" id="A0A0M9VR04"/>
<protein>
    <submittedName>
        <fullName evidence="3">Ngg1p-interacting factor 3</fullName>
    </submittedName>
</protein>
<dbReference type="GeneID" id="28729778"/>
<gene>
    <name evidence="3" type="ORF">Malapachy_3433</name>
</gene>
<comment type="similarity">
    <text evidence="1">Belongs to the GTP cyclohydrolase I type 2/NIF3 family.</text>
</comment>
<feature type="binding site" evidence="2">
    <location>
        <position position="110"/>
    </location>
    <ligand>
        <name>a divalent metal cation</name>
        <dbReference type="ChEBI" id="CHEBI:60240"/>
        <label>1</label>
    </ligand>
</feature>
<name>A0A0M9VR04_9BASI</name>
<dbReference type="VEuPathDB" id="FungiDB:Malapachy_3433"/>
<reference evidence="3 4" key="1">
    <citation type="submission" date="2015-07" db="EMBL/GenBank/DDBJ databases">
        <title>Draft Genome Sequence of Malassezia furfur CBS1878 and Malassezia pachydermatis CBS1879.</title>
        <authorList>
            <person name="Triana S."/>
            <person name="Ohm R."/>
            <person name="Gonzalez A."/>
            <person name="DeCock H."/>
            <person name="Restrepo S."/>
            <person name="Celis A."/>
        </authorList>
    </citation>
    <scope>NUCLEOTIDE SEQUENCE [LARGE SCALE GENOMIC DNA]</scope>
    <source>
        <strain evidence="3 4">CBS 1879</strain>
    </source>
</reference>
<dbReference type="Pfam" id="PF01784">
    <property type="entry name" value="DUF34_NIF3"/>
    <property type="match status" value="1"/>
</dbReference>
<keyword evidence="4" id="KW-1185">Reference proteome</keyword>
<dbReference type="OrthoDB" id="3345469at2759"/>
<dbReference type="EMBL" id="LGAV01000001">
    <property type="protein sequence ID" value="KOS16115.1"/>
    <property type="molecule type" value="Genomic_DNA"/>
</dbReference>